<evidence type="ECO:0000256" key="3">
    <source>
        <dbReference type="ARBA" id="ARBA00022553"/>
    </source>
</evidence>
<dbReference type="Proteomes" id="UP001385951">
    <property type="component" value="Unassembled WGS sequence"/>
</dbReference>
<dbReference type="InterPro" id="IPR027267">
    <property type="entry name" value="AH/BAR_dom_sf"/>
</dbReference>
<name>A0AAW0GDY9_9APHY</name>
<dbReference type="GO" id="GO:0005886">
    <property type="term" value="C:plasma membrane"/>
    <property type="evidence" value="ECO:0007669"/>
    <property type="project" value="TreeGrafter"/>
</dbReference>
<keyword evidence="3" id="KW-0597">Phosphoprotein</keyword>
<comment type="caution">
    <text evidence="9">The sequence shown here is derived from an EMBL/GenBank/DDBJ whole genome shotgun (WGS) entry which is preliminary data.</text>
</comment>
<feature type="coiled-coil region" evidence="6">
    <location>
        <begin position="185"/>
        <end position="251"/>
    </location>
</feature>
<dbReference type="Pfam" id="PF00611">
    <property type="entry name" value="FCH"/>
    <property type="match status" value="1"/>
</dbReference>
<keyword evidence="5 6" id="KW-0175">Coiled coil</keyword>
<comment type="subcellular location">
    <subcellularLocation>
        <location evidence="1">Cytoplasm</location>
        <location evidence="1">Cytoskeleton</location>
    </subcellularLocation>
</comment>
<sequence>MSDEGYPASAWDHTDNETLASTNYQNLRVPQTQPQPYHSDDSLVAGPPTDVLVLSKSNTSPRSSVESPTRMANQRWSSVPPSEPVQSEENIVEAGFDENVLHALLELDCGTPLLLDRIKQSMASCREVSVFLKKRAVYEDEYGRNMQKLAKATAEAYAINDGKAGSFVVAWQNTLKTHENVAENRLRFAQRLNEMSEELANLAKEVDKTRKQTKDLATRYERSLQEAEATREKAKSKFDLAAEELERLLLQKEGESVRDTGVQGRSPGGVGGKRVLGKAVAKGGMLLKGKNPGNIQRQEDDIRTRVSVSSDAFRKAVQEAQGIRQEYFNFQLPRILRSLKECADEIDLGTQYHLTRYAFLYENAVLSDGSILVPSDEDPSLKAIFESIDNRKDFKTFMQNYAYAHNKPNPRAPRRVGPKEDGFVPPILPLTYPHDRSSASR</sequence>
<keyword evidence="2" id="KW-0963">Cytoplasm</keyword>
<dbReference type="SMART" id="SM00055">
    <property type="entry name" value="FCH"/>
    <property type="match status" value="1"/>
</dbReference>
<organism evidence="9 10">
    <name type="scientific">Cerrena zonata</name>
    <dbReference type="NCBI Taxonomy" id="2478898"/>
    <lineage>
        <taxon>Eukaryota</taxon>
        <taxon>Fungi</taxon>
        <taxon>Dikarya</taxon>
        <taxon>Basidiomycota</taxon>
        <taxon>Agaricomycotina</taxon>
        <taxon>Agaricomycetes</taxon>
        <taxon>Polyporales</taxon>
        <taxon>Cerrenaceae</taxon>
        <taxon>Cerrena</taxon>
    </lineage>
</organism>
<protein>
    <recommendedName>
        <fullName evidence="8">F-BAR domain-containing protein</fullName>
    </recommendedName>
</protein>
<feature type="region of interest" description="Disordered" evidence="7">
    <location>
        <begin position="1"/>
        <end position="85"/>
    </location>
</feature>
<evidence type="ECO:0000256" key="1">
    <source>
        <dbReference type="ARBA" id="ARBA00004245"/>
    </source>
</evidence>
<dbReference type="PROSITE" id="PS51741">
    <property type="entry name" value="F_BAR"/>
    <property type="match status" value="1"/>
</dbReference>
<dbReference type="InterPro" id="IPR001060">
    <property type="entry name" value="FCH_dom"/>
</dbReference>
<dbReference type="GO" id="GO:0043226">
    <property type="term" value="C:organelle"/>
    <property type="evidence" value="ECO:0007669"/>
    <property type="project" value="UniProtKB-ARBA"/>
</dbReference>
<dbReference type="Gene3D" id="1.20.1270.60">
    <property type="entry name" value="Arfaptin homology (AH) domain/BAR domain"/>
    <property type="match status" value="1"/>
</dbReference>
<dbReference type="PANTHER" id="PTHR23065:SF7">
    <property type="entry name" value="NOSTRIN, ISOFORM H"/>
    <property type="match status" value="1"/>
</dbReference>
<evidence type="ECO:0000313" key="9">
    <source>
        <dbReference type="EMBL" id="KAK7687265.1"/>
    </source>
</evidence>
<evidence type="ECO:0000259" key="8">
    <source>
        <dbReference type="PROSITE" id="PS51741"/>
    </source>
</evidence>
<dbReference type="EMBL" id="JASBNA010000014">
    <property type="protein sequence ID" value="KAK7687265.1"/>
    <property type="molecule type" value="Genomic_DNA"/>
</dbReference>
<reference evidence="9 10" key="1">
    <citation type="submission" date="2022-09" db="EMBL/GenBank/DDBJ databases">
        <authorList>
            <person name="Palmer J.M."/>
        </authorList>
    </citation>
    <scope>NUCLEOTIDE SEQUENCE [LARGE SCALE GENOMIC DNA]</scope>
    <source>
        <strain evidence="9 10">DSM 7382</strain>
    </source>
</reference>
<feature type="domain" description="F-BAR" evidence="8">
    <location>
        <begin position="94"/>
        <end position="393"/>
    </location>
</feature>
<evidence type="ECO:0000313" key="10">
    <source>
        <dbReference type="Proteomes" id="UP001385951"/>
    </source>
</evidence>
<dbReference type="SUPFAM" id="SSF103657">
    <property type="entry name" value="BAR/IMD domain-like"/>
    <property type="match status" value="1"/>
</dbReference>
<dbReference type="GO" id="GO:0005737">
    <property type="term" value="C:cytoplasm"/>
    <property type="evidence" value="ECO:0007669"/>
    <property type="project" value="TreeGrafter"/>
</dbReference>
<evidence type="ECO:0000256" key="6">
    <source>
        <dbReference type="SAM" id="Coils"/>
    </source>
</evidence>
<dbReference type="InterPro" id="IPR031160">
    <property type="entry name" value="F_BAR_dom"/>
</dbReference>
<gene>
    <name evidence="9" type="ORF">QCA50_009770</name>
</gene>
<keyword evidence="4" id="KW-0206">Cytoskeleton</keyword>
<evidence type="ECO:0000256" key="2">
    <source>
        <dbReference type="ARBA" id="ARBA00022490"/>
    </source>
</evidence>
<dbReference type="AlphaFoldDB" id="A0AAW0GDY9"/>
<feature type="compositionally biased region" description="Polar residues" evidence="7">
    <location>
        <begin position="17"/>
        <end position="36"/>
    </location>
</feature>
<feature type="compositionally biased region" description="Polar residues" evidence="7">
    <location>
        <begin position="55"/>
        <end position="76"/>
    </location>
</feature>
<evidence type="ECO:0000256" key="7">
    <source>
        <dbReference type="SAM" id="MobiDB-lite"/>
    </source>
</evidence>
<proteinExistence type="predicted"/>
<evidence type="ECO:0000256" key="4">
    <source>
        <dbReference type="ARBA" id="ARBA00023212"/>
    </source>
</evidence>
<dbReference type="PANTHER" id="PTHR23065">
    <property type="entry name" value="PROLINE-SERINE-THREONINE PHOSPHATASE INTERACTING PROTEIN 1"/>
    <property type="match status" value="1"/>
</dbReference>
<feature type="region of interest" description="Disordered" evidence="7">
    <location>
        <begin position="406"/>
        <end position="441"/>
    </location>
</feature>
<accession>A0AAW0GDY9</accession>
<evidence type="ECO:0000256" key="5">
    <source>
        <dbReference type="PROSITE-ProRule" id="PRU01077"/>
    </source>
</evidence>
<keyword evidence="10" id="KW-1185">Reference proteome</keyword>